<evidence type="ECO:0000313" key="3">
    <source>
        <dbReference type="Proteomes" id="UP000595437"/>
    </source>
</evidence>
<dbReference type="SUPFAM" id="SSF49899">
    <property type="entry name" value="Concanavalin A-like lectins/glucanases"/>
    <property type="match status" value="1"/>
</dbReference>
<dbReference type="OrthoDB" id="14563at2759"/>
<dbReference type="PANTHER" id="PTHR10199">
    <property type="entry name" value="THROMBOSPONDIN"/>
    <property type="match status" value="1"/>
</dbReference>
<dbReference type="Proteomes" id="UP000595437">
    <property type="component" value="Chromosome 4"/>
</dbReference>
<dbReference type="PANTHER" id="PTHR10199:SF100">
    <property type="entry name" value="THROMBOSPONDIN, ISOFORM A"/>
    <property type="match status" value="1"/>
</dbReference>
<protein>
    <submittedName>
        <fullName evidence="2">Thrombospondin-3a</fullName>
    </submittedName>
</protein>
<dbReference type="GO" id="GO:0005509">
    <property type="term" value="F:calcium ion binding"/>
    <property type="evidence" value="ECO:0007669"/>
    <property type="project" value="InterPro"/>
</dbReference>
<dbReference type="Gene3D" id="2.60.120.200">
    <property type="match status" value="1"/>
</dbReference>
<gene>
    <name evidence="2" type="ORF">FKW44_006639</name>
</gene>
<dbReference type="InterPro" id="IPR008859">
    <property type="entry name" value="Thrombospondin_C"/>
</dbReference>
<evidence type="ECO:0000259" key="1">
    <source>
        <dbReference type="PROSITE" id="PS51236"/>
    </source>
</evidence>
<dbReference type="EMBL" id="CP045893">
    <property type="protein sequence ID" value="QQP53975.1"/>
    <property type="molecule type" value="Genomic_DNA"/>
</dbReference>
<dbReference type="PROSITE" id="PS51236">
    <property type="entry name" value="TSP_CTER"/>
    <property type="match status" value="1"/>
</dbReference>
<feature type="non-terminal residue" evidence="2">
    <location>
        <position position="1"/>
    </location>
</feature>
<feature type="domain" description="TSP C-terminal" evidence="1">
    <location>
        <begin position="1"/>
        <end position="67"/>
    </location>
</feature>
<feature type="non-terminal residue" evidence="2">
    <location>
        <position position="67"/>
    </location>
</feature>
<dbReference type="InterPro" id="IPR013320">
    <property type="entry name" value="ConA-like_dom_sf"/>
</dbReference>
<dbReference type="GO" id="GO:0005576">
    <property type="term" value="C:extracellular region"/>
    <property type="evidence" value="ECO:0007669"/>
    <property type="project" value="InterPro"/>
</dbReference>
<organism evidence="2 3">
    <name type="scientific">Caligus rogercresseyi</name>
    <name type="common">Sea louse</name>
    <dbReference type="NCBI Taxonomy" id="217165"/>
    <lineage>
        <taxon>Eukaryota</taxon>
        <taxon>Metazoa</taxon>
        <taxon>Ecdysozoa</taxon>
        <taxon>Arthropoda</taxon>
        <taxon>Crustacea</taxon>
        <taxon>Multicrustacea</taxon>
        <taxon>Hexanauplia</taxon>
        <taxon>Copepoda</taxon>
        <taxon>Siphonostomatoida</taxon>
        <taxon>Caligidae</taxon>
        <taxon>Caligus</taxon>
    </lineage>
</organism>
<name>A0A7T8QT14_CALRO</name>
<sequence>DTDNQVKLLWKDPRNVGWREKVAYRWLLLHRPKIGLIRLRIFEGENILQTLATYLMKRSRETIGKAL</sequence>
<evidence type="ECO:0000313" key="2">
    <source>
        <dbReference type="EMBL" id="QQP53975.1"/>
    </source>
</evidence>
<dbReference type="GO" id="GO:0007155">
    <property type="term" value="P:cell adhesion"/>
    <property type="evidence" value="ECO:0007669"/>
    <property type="project" value="InterPro"/>
</dbReference>
<reference evidence="3" key="1">
    <citation type="submission" date="2021-01" db="EMBL/GenBank/DDBJ databases">
        <title>Caligus Genome Assembly.</title>
        <authorList>
            <person name="Gallardo-Escarate C."/>
        </authorList>
    </citation>
    <scope>NUCLEOTIDE SEQUENCE [LARGE SCALE GENOMIC DNA]</scope>
</reference>
<keyword evidence="3" id="KW-1185">Reference proteome</keyword>
<accession>A0A7T8QT14</accession>
<proteinExistence type="predicted"/>
<dbReference type="Pfam" id="PF05735">
    <property type="entry name" value="TSP_C"/>
    <property type="match status" value="1"/>
</dbReference>
<dbReference type="AlphaFoldDB" id="A0A7T8QT14"/>